<dbReference type="InterPro" id="IPR046848">
    <property type="entry name" value="E_motif"/>
</dbReference>
<dbReference type="Pfam" id="PF01535">
    <property type="entry name" value="PPR"/>
    <property type="match status" value="7"/>
</dbReference>
<sequence>MLPFSHHASKALHHLVSTISFSCKSYLFQHFSLSTSTHRNLLALISTAKSLRHTNQSHASALLNGFLPRSVSLCASLILRYATFLDPPTCYRLFQGTVPYVRSAFLWNTLIRALSIARVDDNFETYNRMVRNGVRPDDHTFPFVLKACADSLNIKKGMEIHGFVFKLGFDLDVFVGNTLLLFYGNCGNLTDVNRVFDEMLERDVVSWNTVLGVFSVNGFYVEARDLFCEMNLTSRFRPNMVSVVSVLPVLAGLEDEVMARQTHSFIVKVGLDSQVTINNALIDVYGKCGHVKTSRKVFDQMMERNEVSWNAIITSLAYLRHNEDALEMFRLMINEEVKPNSVTISSMLPILVELGLFKLGKEIHGFSLRFGIETDVFIANSLIDMYAKSGHSSKASNVFYLMPEKNVVSWNAMVANFAQNRLELLAIELVRQMQIDGEIPNLVTFTNVLPACARMGFLRPGKEVHARIIRIGCHFDLFVSNALTDMYAKCGYLNLAQRVFNTSLKDEVSYNILIIGYSETTNCSESLGLFLEMGLIGLKHDVVSYMGAIAACANLAALKQGKEIHGLVVRKHLHMHIFIANTFLDFYVKCGRIDLAHKIFDRTPDKDAASWNTMVLGYGMLGELKIAINLFEAMKEDGVEYDSVSYIAVLSACSHGGLVEKGKKYFEKMLAQNIKPTNMHYACMVDLLGRAGLLEEAVKFIEVLPIEPDANIWGALLGACRIYGNIELACWAAEHLFKLKPQHCGYYAILSNMYSEAGKWDEADRVRELMKLRGAQKNPGCSWVQIDNQVHAFVSGEKITKFNSGSWLAES</sequence>
<dbReference type="PROSITE" id="PS51375">
    <property type="entry name" value="PPR"/>
    <property type="match status" value="5"/>
</dbReference>
<gene>
    <name evidence="3" type="ORF">P3X46_000397</name>
</gene>
<dbReference type="Gene3D" id="1.25.40.10">
    <property type="entry name" value="Tetratricopeptide repeat domain"/>
    <property type="match status" value="6"/>
</dbReference>
<dbReference type="Pfam" id="PF20431">
    <property type="entry name" value="E_motif"/>
    <property type="match status" value="1"/>
</dbReference>
<proteinExistence type="predicted"/>
<protein>
    <recommendedName>
        <fullName evidence="5">Pentacotripeptide-repeat region of PRORP domain-containing protein</fullName>
    </recommendedName>
</protein>
<organism evidence="3 4">
    <name type="scientific">Hevea brasiliensis</name>
    <name type="common">Para rubber tree</name>
    <name type="synonym">Siphonia brasiliensis</name>
    <dbReference type="NCBI Taxonomy" id="3981"/>
    <lineage>
        <taxon>Eukaryota</taxon>
        <taxon>Viridiplantae</taxon>
        <taxon>Streptophyta</taxon>
        <taxon>Embryophyta</taxon>
        <taxon>Tracheophyta</taxon>
        <taxon>Spermatophyta</taxon>
        <taxon>Magnoliopsida</taxon>
        <taxon>eudicotyledons</taxon>
        <taxon>Gunneridae</taxon>
        <taxon>Pentapetalae</taxon>
        <taxon>rosids</taxon>
        <taxon>fabids</taxon>
        <taxon>Malpighiales</taxon>
        <taxon>Euphorbiaceae</taxon>
        <taxon>Crotonoideae</taxon>
        <taxon>Micrandreae</taxon>
        <taxon>Hevea</taxon>
    </lineage>
</organism>
<comment type="caution">
    <text evidence="3">The sequence shown here is derived from an EMBL/GenBank/DDBJ whole genome shotgun (WGS) entry which is preliminary data.</text>
</comment>
<keyword evidence="4" id="KW-1185">Reference proteome</keyword>
<dbReference type="Proteomes" id="UP001174677">
    <property type="component" value="Chromosome 1"/>
</dbReference>
<evidence type="ECO:0000256" key="1">
    <source>
        <dbReference type="ARBA" id="ARBA00022737"/>
    </source>
</evidence>
<feature type="repeat" description="PPR" evidence="2">
    <location>
        <begin position="305"/>
        <end position="339"/>
    </location>
</feature>
<dbReference type="SUPFAM" id="SSF48452">
    <property type="entry name" value="TPR-like"/>
    <property type="match status" value="1"/>
</dbReference>
<dbReference type="InterPro" id="IPR011990">
    <property type="entry name" value="TPR-like_helical_dom_sf"/>
</dbReference>
<feature type="repeat" description="PPR" evidence="2">
    <location>
        <begin position="642"/>
        <end position="676"/>
    </location>
</feature>
<name>A0ABQ9N963_HEVBR</name>
<dbReference type="NCBIfam" id="TIGR00756">
    <property type="entry name" value="PPR"/>
    <property type="match status" value="5"/>
</dbReference>
<reference evidence="3" key="1">
    <citation type="journal article" date="2023" name="Plant Biotechnol. J.">
        <title>Chromosome-level wild Hevea brasiliensis genome provides new tools for genomic-assisted breeding and valuable loci to elevate rubber yield.</title>
        <authorList>
            <person name="Cheng H."/>
            <person name="Song X."/>
            <person name="Hu Y."/>
            <person name="Wu T."/>
            <person name="Yang Q."/>
            <person name="An Z."/>
            <person name="Feng S."/>
            <person name="Deng Z."/>
            <person name="Wu W."/>
            <person name="Zeng X."/>
            <person name="Tu M."/>
            <person name="Wang X."/>
            <person name="Huang H."/>
        </authorList>
    </citation>
    <scope>NUCLEOTIDE SEQUENCE</scope>
    <source>
        <strain evidence="3">MT/VB/25A 57/8</strain>
    </source>
</reference>
<evidence type="ECO:0000313" key="3">
    <source>
        <dbReference type="EMBL" id="KAJ9189064.1"/>
    </source>
</evidence>
<feature type="repeat" description="PPR" evidence="2">
    <location>
        <begin position="607"/>
        <end position="641"/>
    </location>
</feature>
<dbReference type="Pfam" id="PF13041">
    <property type="entry name" value="PPR_2"/>
    <property type="match status" value="2"/>
</dbReference>
<evidence type="ECO:0000256" key="2">
    <source>
        <dbReference type="PROSITE-ProRule" id="PRU00708"/>
    </source>
</evidence>
<dbReference type="InterPro" id="IPR002885">
    <property type="entry name" value="PPR_rpt"/>
</dbReference>
<dbReference type="PANTHER" id="PTHR47926:SF427">
    <property type="entry name" value="TETRATRICOPEPTIDE-LIKE HELICAL DOMAIN SUPERFAMILY"/>
    <property type="match status" value="1"/>
</dbReference>
<keyword evidence="1" id="KW-0677">Repeat</keyword>
<dbReference type="InterPro" id="IPR046960">
    <property type="entry name" value="PPR_At4g14850-like_plant"/>
</dbReference>
<evidence type="ECO:0000313" key="4">
    <source>
        <dbReference type="Proteomes" id="UP001174677"/>
    </source>
</evidence>
<evidence type="ECO:0008006" key="5">
    <source>
        <dbReference type="Google" id="ProtNLM"/>
    </source>
</evidence>
<accession>A0ABQ9N963</accession>
<dbReference type="PANTHER" id="PTHR47926">
    <property type="entry name" value="PENTATRICOPEPTIDE REPEAT-CONTAINING PROTEIN"/>
    <property type="match status" value="1"/>
</dbReference>
<feature type="repeat" description="PPR" evidence="2">
    <location>
        <begin position="172"/>
        <end position="206"/>
    </location>
</feature>
<dbReference type="EMBL" id="JARPOI010000001">
    <property type="protein sequence ID" value="KAJ9189064.1"/>
    <property type="molecule type" value="Genomic_DNA"/>
</dbReference>
<feature type="repeat" description="PPR" evidence="2">
    <location>
        <begin position="375"/>
        <end position="409"/>
    </location>
</feature>